<dbReference type="VEuPathDB" id="TriTrypDB:Tb1125.5.5430"/>
<evidence type="ECO:0000259" key="12">
    <source>
        <dbReference type="Pfam" id="PF13206"/>
    </source>
</evidence>
<keyword evidence="6" id="KW-0472">Membrane</keyword>
<comment type="function">
    <text evidence="1">VSG forms a coat on the surface of the parasite. The trypanosome evades the immune response of the host by expressing a series of antigenically distinct VSGs from an estimated 1000 VSG genes.</text>
</comment>
<name>A0A1J0RA42_9TRYP</name>
<evidence type="ECO:0000256" key="5">
    <source>
        <dbReference type="ARBA" id="ARBA00022729"/>
    </source>
</evidence>
<accession>A0A1J0RA42</accession>
<evidence type="ECO:0000256" key="9">
    <source>
        <dbReference type="SAM" id="MobiDB-lite"/>
    </source>
</evidence>
<evidence type="ECO:0000256" key="10">
    <source>
        <dbReference type="SAM" id="SignalP"/>
    </source>
</evidence>
<feature type="chain" id="PRO_5013380350" evidence="10">
    <location>
        <begin position="26"/>
        <end position="509"/>
    </location>
</feature>
<dbReference type="Pfam" id="PF10659">
    <property type="entry name" value="Trypan_glycop_C"/>
    <property type="match status" value="1"/>
</dbReference>
<feature type="region of interest" description="Disordered" evidence="9">
    <location>
        <begin position="449"/>
        <end position="468"/>
    </location>
</feature>
<evidence type="ECO:0000256" key="3">
    <source>
        <dbReference type="ARBA" id="ARBA00022475"/>
    </source>
</evidence>
<feature type="region of interest" description="Disordered" evidence="9">
    <location>
        <begin position="391"/>
        <end position="417"/>
    </location>
</feature>
<dbReference type="AlphaFoldDB" id="A0A1J0RA42"/>
<evidence type="ECO:0000259" key="11">
    <source>
        <dbReference type="Pfam" id="PF10659"/>
    </source>
</evidence>
<organism evidence="13">
    <name type="scientific">Trypanosoma brucei</name>
    <dbReference type="NCBI Taxonomy" id="5691"/>
    <lineage>
        <taxon>Eukaryota</taxon>
        <taxon>Discoba</taxon>
        <taxon>Euglenozoa</taxon>
        <taxon>Kinetoplastea</taxon>
        <taxon>Metakinetoplastina</taxon>
        <taxon>Trypanosomatida</taxon>
        <taxon>Trypanosomatidae</taxon>
        <taxon>Trypanosoma</taxon>
    </lineage>
</organism>
<feature type="compositionally biased region" description="Low complexity" evidence="9">
    <location>
        <begin position="449"/>
        <end position="462"/>
    </location>
</feature>
<dbReference type="GO" id="GO:0098552">
    <property type="term" value="C:side of membrane"/>
    <property type="evidence" value="ECO:0007669"/>
    <property type="project" value="UniProtKB-KW"/>
</dbReference>
<sequence>MKPETKALLMLAALLNVALVHKVSATEDDAVNLADLDAICQLIETGLGSTTGVDPASSELAMPCNFDKINMSLSLTSWRNKFTTDASKRNNDTEFCKAPGSEPNFKQQWTKWESAAIAAAKTNEMPGKKLLPAGISNGPVGMAARLQMTALVAEATKVVSDYNSGPHKNLQKPGSELATKLNGALFGKQTKPTSAADACEGAAAASRETTCKITATPSTVCRAAVFLCAKKGVQTKDTCGSAATGTIANWNNAKLKTAYQTIHPKCLQAKSRSLTAANLRAALTNVLSRIKTHPHSGSNSVVAVLGTPTNQGANCATSDGAGCLDFTDLVASKAARKITTNTWISEIEEAATILEQAEDAMKLRTQAVQRLEALDAKAQAIYTQLTEEQPQSIVSSKTDRHVPSPHGDKAVGSENNNKKNCEKAEKCKWQGTETEGKCIVDESKVTTQGSTAGTGAAAGTNTEGKKCSEKKTEGECEDGCKWNGKECKDSSILVEKQFALMVSAFVSIL</sequence>
<keyword evidence="7" id="KW-0325">Glycoprotein</keyword>
<feature type="domain" description="Trypanosome variant surface glycoprotein B-type N-terminal" evidence="12">
    <location>
        <begin position="19"/>
        <end position="372"/>
    </location>
</feature>
<evidence type="ECO:0000256" key="7">
    <source>
        <dbReference type="ARBA" id="ARBA00023180"/>
    </source>
</evidence>
<dbReference type="GO" id="GO:0005886">
    <property type="term" value="C:plasma membrane"/>
    <property type="evidence" value="ECO:0007669"/>
    <property type="project" value="UniProtKB-SubCell"/>
</dbReference>
<dbReference type="EMBL" id="KX700716">
    <property type="protein sequence ID" value="APD74672.1"/>
    <property type="molecule type" value="Genomic_DNA"/>
</dbReference>
<keyword evidence="5 10" id="KW-0732">Signal</keyword>
<protein>
    <submittedName>
        <fullName evidence="13">Variant surface glycoprotein 1125.4141</fullName>
    </submittedName>
</protein>
<feature type="signal peptide" evidence="10">
    <location>
        <begin position="1"/>
        <end position="25"/>
    </location>
</feature>
<evidence type="ECO:0000256" key="2">
    <source>
        <dbReference type="ARBA" id="ARBA00004609"/>
    </source>
</evidence>
<keyword evidence="8" id="KW-0449">Lipoprotein</keyword>
<evidence type="ECO:0000313" key="13">
    <source>
        <dbReference type="EMBL" id="APD74672.1"/>
    </source>
</evidence>
<dbReference type="Pfam" id="PF13206">
    <property type="entry name" value="VSG_B"/>
    <property type="match status" value="1"/>
</dbReference>
<dbReference type="InterPro" id="IPR025932">
    <property type="entry name" value="Trypano_VSG_B_N_dom"/>
</dbReference>
<evidence type="ECO:0000256" key="4">
    <source>
        <dbReference type="ARBA" id="ARBA00022622"/>
    </source>
</evidence>
<evidence type="ECO:0000256" key="1">
    <source>
        <dbReference type="ARBA" id="ARBA00002523"/>
    </source>
</evidence>
<reference evidence="13" key="1">
    <citation type="submission" date="2016-08" db="EMBL/GenBank/DDBJ databases">
        <title>VSG repertoire of Trypanosoma brucei EATRO 1125.</title>
        <authorList>
            <person name="Cross G.A."/>
        </authorList>
    </citation>
    <scope>NUCLEOTIDE SEQUENCE</scope>
    <source>
        <strain evidence="13">EATRO 1125</strain>
    </source>
</reference>
<proteinExistence type="predicted"/>
<comment type="subcellular location">
    <subcellularLocation>
        <location evidence="2">Cell membrane</location>
        <topology evidence="2">Lipid-anchor</topology>
        <topology evidence="2">GPI-anchor</topology>
    </subcellularLocation>
</comment>
<feature type="compositionally biased region" description="Basic and acidic residues" evidence="9">
    <location>
        <begin position="397"/>
        <end position="417"/>
    </location>
</feature>
<dbReference type="VEuPathDB" id="TriTrypDB:Tb927.5.5430"/>
<keyword evidence="3" id="KW-1003">Cell membrane</keyword>
<evidence type="ECO:0000256" key="8">
    <source>
        <dbReference type="ARBA" id="ARBA00023288"/>
    </source>
</evidence>
<feature type="domain" description="Trypanosome variant surface glycoprotein C-terminal" evidence="11">
    <location>
        <begin position="415"/>
        <end position="509"/>
    </location>
</feature>
<dbReference type="InterPro" id="IPR019609">
    <property type="entry name" value="Variant_surf_glycoprt_trypan_C"/>
</dbReference>
<keyword evidence="4" id="KW-0336">GPI-anchor</keyword>
<evidence type="ECO:0000256" key="6">
    <source>
        <dbReference type="ARBA" id="ARBA00023136"/>
    </source>
</evidence>
<dbReference type="VEuPathDB" id="TriTrypDB:Tb427_000066100"/>